<gene>
    <name evidence="4" type="ORF">CONCODRAFT_75726</name>
</gene>
<proteinExistence type="inferred from homology"/>
<dbReference type="InterPro" id="IPR000073">
    <property type="entry name" value="AB_hydrolase_1"/>
</dbReference>
<dbReference type="FunFam" id="3.40.50.1820:FF:000039">
    <property type="entry name" value="Esterase ybfF"/>
    <property type="match status" value="1"/>
</dbReference>
<sequence length="290" mass="32876">MQRTQKIFSENQISSYRVALKISLEISSIAFDNYVTQNSTKNLVILHGLLGSKQNWRALGKALSQKLNSSVFTLDLRNHGDSAHSAKMSYRDMASDVEHFIKRHNLDNDNKELILMGHSMGGRVAMEVALSNEVPLDKLILVDISPLKMDIKSSFEKYLLAMKEVENAKLTKQSQADEILKKSVSDIGVRQFLLTNYKKNSSTAIYNFRNPLEVITEHLDEIGHLAINSRTFSKPTLFIRGTKSHYLDPSTYPQIRAIFLQSEFEDIEAGHWVHSENPNAFIGACLNYLN</sequence>
<keyword evidence="5" id="KW-1185">Reference proteome</keyword>
<dbReference type="GO" id="GO:0005739">
    <property type="term" value="C:mitochondrion"/>
    <property type="evidence" value="ECO:0007669"/>
    <property type="project" value="EnsemblFungi"/>
</dbReference>
<reference evidence="4 5" key="1">
    <citation type="journal article" date="2015" name="Genome Biol. Evol.">
        <title>Phylogenomic analyses indicate that early fungi evolved digesting cell walls of algal ancestors of land plants.</title>
        <authorList>
            <person name="Chang Y."/>
            <person name="Wang S."/>
            <person name="Sekimoto S."/>
            <person name="Aerts A.L."/>
            <person name="Choi C."/>
            <person name="Clum A."/>
            <person name="LaButti K.M."/>
            <person name="Lindquist E.A."/>
            <person name="Yee Ngan C."/>
            <person name="Ohm R.A."/>
            <person name="Salamov A.A."/>
            <person name="Grigoriev I.V."/>
            <person name="Spatafora J.W."/>
            <person name="Berbee M.L."/>
        </authorList>
    </citation>
    <scope>NUCLEOTIDE SEQUENCE [LARGE SCALE GENOMIC DNA]</scope>
    <source>
        <strain evidence="4 5">NRRL 28638</strain>
    </source>
</reference>
<dbReference type="STRING" id="796925.A0A137P5D5"/>
<feature type="domain" description="AB hydrolase-1" evidence="3">
    <location>
        <begin position="43"/>
        <end position="278"/>
    </location>
</feature>
<dbReference type="OMA" id="FLGMSDN"/>
<evidence type="ECO:0000256" key="1">
    <source>
        <dbReference type="ARBA" id="ARBA00008645"/>
    </source>
</evidence>
<dbReference type="GO" id="GO:0006629">
    <property type="term" value="P:lipid metabolic process"/>
    <property type="evidence" value="ECO:0007669"/>
    <property type="project" value="EnsemblFungi"/>
</dbReference>
<dbReference type="Pfam" id="PF00561">
    <property type="entry name" value="Abhydrolase_1"/>
    <property type="match status" value="1"/>
</dbReference>
<dbReference type="InterPro" id="IPR029058">
    <property type="entry name" value="AB_hydrolase_fold"/>
</dbReference>
<dbReference type="AlphaFoldDB" id="A0A137P5D5"/>
<dbReference type="Proteomes" id="UP000070444">
    <property type="component" value="Unassembled WGS sequence"/>
</dbReference>
<evidence type="ECO:0000313" key="4">
    <source>
        <dbReference type="EMBL" id="KXN70144.1"/>
    </source>
</evidence>
<evidence type="ECO:0000256" key="2">
    <source>
        <dbReference type="ARBA" id="ARBA00022801"/>
    </source>
</evidence>
<dbReference type="EMBL" id="KQ964512">
    <property type="protein sequence ID" value="KXN70144.1"/>
    <property type="molecule type" value="Genomic_DNA"/>
</dbReference>
<evidence type="ECO:0000313" key="5">
    <source>
        <dbReference type="Proteomes" id="UP000070444"/>
    </source>
</evidence>
<name>A0A137P5D5_CONC2</name>
<keyword evidence="2 4" id="KW-0378">Hydrolase</keyword>
<dbReference type="PANTHER" id="PTHR46118">
    <property type="entry name" value="PROTEIN ABHD11"/>
    <property type="match status" value="1"/>
</dbReference>
<comment type="similarity">
    <text evidence="1">Belongs to the AB hydrolase superfamily.</text>
</comment>
<dbReference type="PANTHER" id="PTHR46118:SF4">
    <property type="entry name" value="PROTEIN ABHD11"/>
    <property type="match status" value="1"/>
</dbReference>
<organism evidence="4 5">
    <name type="scientific">Conidiobolus coronatus (strain ATCC 28846 / CBS 209.66 / NRRL 28638)</name>
    <name type="common">Delacroixia coronata</name>
    <dbReference type="NCBI Taxonomy" id="796925"/>
    <lineage>
        <taxon>Eukaryota</taxon>
        <taxon>Fungi</taxon>
        <taxon>Fungi incertae sedis</taxon>
        <taxon>Zoopagomycota</taxon>
        <taxon>Entomophthoromycotina</taxon>
        <taxon>Entomophthoromycetes</taxon>
        <taxon>Entomophthorales</taxon>
        <taxon>Ancylistaceae</taxon>
        <taxon>Conidiobolus</taxon>
    </lineage>
</organism>
<accession>A0A137P5D5</accession>
<dbReference type="GO" id="GO:0004806">
    <property type="term" value="F:triacylglycerol lipase activity"/>
    <property type="evidence" value="ECO:0007669"/>
    <property type="project" value="EnsemblFungi"/>
</dbReference>
<dbReference type="Gene3D" id="3.40.50.1820">
    <property type="entry name" value="alpha/beta hydrolase"/>
    <property type="match status" value="1"/>
</dbReference>
<dbReference type="OrthoDB" id="8119704at2759"/>
<protein>
    <submittedName>
        <fullName evidence="4">Alpha/beta-hydrolase</fullName>
    </submittedName>
</protein>
<evidence type="ECO:0000259" key="3">
    <source>
        <dbReference type="Pfam" id="PF00561"/>
    </source>
</evidence>
<dbReference type="SUPFAM" id="SSF53474">
    <property type="entry name" value="alpha/beta-Hydrolases"/>
    <property type="match status" value="1"/>
</dbReference>